<evidence type="ECO:0000256" key="8">
    <source>
        <dbReference type="SAM" id="Phobius"/>
    </source>
</evidence>
<feature type="domain" description="ABC transporter" evidence="9">
    <location>
        <begin position="485"/>
        <end position="708"/>
    </location>
</feature>
<evidence type="ECO:0000256" key="6">
    <source>
        <dbReference type="ARBA" id="ARBA00022989"/>
    </source>
</evidence>
<protein>
    <submittedName>
        <fullName evidence="12">Peptidase domain-containing ABC transporter</fullName>
    </submittedName>
</protein>
<evidence type="ECO:0000259" key="9">
    <source>
        <dbReference type="PROSITE" id="PS50893"/>
    </source>
</evidence>
<comment type="subcellular location">
    <subcellularLocation>
        <location evidence="1">Cell membrane</location>
        <topology evidence="1">Multi-pass membrane protein</topology>
    </subcellularLocation>
</comment>
<dbReference type="EMBL" id="CP136508">
    <property type="protein sequence ID" value="WUR11428.1"/>
    <property type="molecule type" value="Genomic_DNA"/>
</dbReference>
<reference evidence="12 13" key="1">
    <citation type="journal article" date="2019" name="Int. J. Syst. Evol. Microbiol.">
        <title>The Draft Whole-Genome Sequence of the Antibiotic Producer Empedobacter haloabium ATCC 31962 Provides Indications for Its Taxonomic Reclassification.</title>
        <authorList>
            <person name="Miess H."/>
            <person name="Arlt P."/>
            <person name="Apel A.K."/>
            <person name="Weber T."/>
            <person name="Nieselt K."/>
            <person name="Hanssen F."/>
            <person name="Czemmel S."/>
            <person name="Nahnsen S."/>
            <person name="Gross H."/>
        </authorList>
    </citation>
    <scope>NUCLEOTIDE SEQUENCE [LARGE SCALE GENOMIC DNA]</scope>
    <source>
        <strain evidence="12 13">ATCC 31962</strain>
    </source>
</reference>
<dbReference type="Pfam" id="PF03412">
    <property type="entry name" value="Peptidase_C39"/>
    <property type="match status" value="1"/>
</dbReference>
<dbReference type="InterPro" id="IPR027417">
    <property type="entry name" value="P-loop_NTPase"/>
</dbReference>
<dbReference type="PANTHER" id="PTHR24221:SF606">
    <property type="entry name" value="COLICIN V SECRETION-PROCESSING ATP-BINDING PROTEIN"/>
    <property type="match status" value="1"/>
</dbReference>
<dbReference type="InterPro" id="IPR033838">
    <property type="entry name" value="CvaB_peptidase"/>
</dbReference>
<evidence type="ECO:0000256" key="2">
    <source>
        <dbReference type="ARBA" id="ARBA00022475"/>
    </source>
</evidence>
<feature type="transmembrane region" description="Helical" evidence="8">
    <location>
        <begin position="206"/>
        <end position="231"/>
    </location>
</feature>
<dbReference type="InterPro" id="IPR036640">
    <property type="entry name" value="ABC1_TM_sf"/>
</dbReference>
<sequence>MVLTDKLNFGRSPKVPLVLQIEAAECGLACLTMILNHYGNQVDLAAMRSRFSVSLKGAALAHLVQIATKVDLGTRPLRLDLEDLGELRLPCILHWNFNHFVVLTSVSAQGATVLDPAFGERRLTLAEVSKSFTGVALELWPNPQFRREPPAPAVRMRDLIGSVHGLGSSAVQILLLALALEVFSLISPYFMTVIIDDVLMSHDKPLLYLLTLGFGLLLVLQVAISTMRSWIIMYMSTSIRLQWRSNIFTHLVRLPLQYFEKRTLGDVVSRFGAADQIQRTLTTSFLEAVLDGLMALITLGLMLYYSAAMTAVCVVAVALYGAVRWAWYYPTRSASEKEIISAAKQNTHFLETIRGVKAIKLFSKHDQRRASWLSLVTNEINAGLRVQKLNLYFRVVNGIGFGLEGLFLTALGAMYVMDGAFSVGILVAFLAYKAQFIDRSSSLIDKLLEFRMLQLQGERLGDIVLTEPEDAGGVSEHETVLDPSLRVRGLKFRYGEQEPWVLNGVDLDIDAGESVAIVGPSGCGKSTLMSVMLGIVPAQEGTIAVGGHDVRQVGMDAFRAMVGTVLQDDVLFAGSIRDNISFFDAQVDMHWVEQCAAVAAVLDDIKAMPMGFNTLVGDMGTVLSGGQKQRVLLARALYKRPRILFLDEATSHLDVLREKQVNEAVAALKMTRIIIAHRPETIASADRILTIDRGTVVSSFTPLQMQTA</sequence>
<name>A0ABZ1UH13_9BURK</name>
<evidence type="ECO:0000259" key="11">
    <source>
        <dbReference type="PROSITE" id="PS50990"/>
    </source>
</evidence>
<dbReference type="Pfam" id="PF00005">
    <property type="entry name" value="ABC_tran"/>
    <property type="match status" value="1"/>
</dbReference>
<dbReference type="Gene3D" id="3.90.70.10">
    <property type="entry name" value="Cysteine proteinases"/>
    <property type="match status" value="1"/>
</dbReference>
<dbReference type="CDD" id="cd03246">
    <property type="entry name" value="ABCC_Protease_Secretion"/>
    <property type="match status" value="1"/>
</dbReference>
<keyword evidence="7 8" id="KW-0472">Membrane</keyword>
<proteinExistence type="predicted"/>
<feature type="transmembrane region" description="Helical" evidence="8">
    <location>
        <begin position="406"/>
        <end position="432"/>
    </location>
</feature>
<gene>
    <name evidence="12" type="ORF">E7V67_017095</name>
</gene>
<evidence type="ECO:0000259" key="10">
    <source>
        <dbReference type="PROSITE" id="PS50929"/>
    </source>
</evidence>
<dbReference type="SUPFAM" id="SSF90123">
    <property type="entry name" value="ABC transporter transmembrane region"/>
    <property type="match status" value="1"/>
</dbReference>
<evidence type="ECO:0000256" key="5">
    <source>
        <dbReference type="ARBA" id="ARBA00022840"/>
    </source>
</evidence>
<dbReference type="InterPro" id="IPR003593">
    <property type="entry name" value="AAA+_ATPase"/>
</dbReference>
<dbReference type="InterPro" id="IPR005074">
    <property type="entry name" value="Peptidase_C39"/>
</dbReference>
<keyword evidence="13" id="KW-1185">Reference proteome</keyword>
<feature type="domain" description="ABC transmembrane type-1" evidence="10">
    <location>
        <begin position="173"/>
        <end position="452"/>
    </location>
</feature>
<dbReference type="Pfam" id="PF00664">
    <property type="entry name" value="ABC_membrane"/>
    <property type="match status" value="1"/>
</dbReference>
<evidence type="ECO:0000256" key="1">
    <source>
        <dbReference type="ARBA" id="ARBA00004651"/>
    </source>
</evidence>
<dbReference type="PROSITE" id="PS50893">
    <property type="entry name" value="ABC_TRANSPORTER_2"/>
    <property type="match status" value="1"/>
</dbReference>
<feature type="domain" description="Peptidase C39" evidence="11">
    <location>
        <begin position="20"/>
        <end position="139"/>
    </location>
</feature>
<evidence type="ECO:0000256" key="3">
    <source>
        <dbReference type="ARBA" id="ARBA00022692"/>
    </source>
</evidence>
<dbReference type="InterPro" id="IPR039421">
    <property type="entry name" value="Type_1_exporter"/>
</dbReference>
<evidence type="ECO:0000256" key="4">
    <source>
        <dbReference type="ARBA" id="ARBA00022741"/>
    </source>
</evidence>
<dbReference type="PANTHER" id="PTHR24221">
    <property type="entry name" value="ATP-BINDING CASSETTE SUB-FAMILY B"/>
    <property type="match status" value="1"/>
</dbReference>
<accession>A0ABZ1UH13</accession>
<dbReference type="PROSITE" id="PS00211">
    <property type="entry name" value="ABC_TRANSPORTER_1"/>
    <property type="match status" value="1"/>
</dbReference>
<evidence type="ECO:0000313" key="12">
    <source>
        <dbReference type="EMBL" id="WUR11428.1"/>
    </source>
</evidence>
<dbReference type="CDD" id="cd18567">
    <property type="entry name" value="ABC_6TM_CvaB_RaxB_like"/>
    <property type="match status" value="1"/>
</dbReference>
<dbReference type="InterPro" id="IPR011527">
    <property type="entry name" value="ABC1_TM_dom"/>
</dbReference>
<dbReference type="Gene3D" id="1.20.1560.10">
    <property type="entry name" value="ABC transporter type 1, transmembrane domain"/>
    <property type="match status" value="1"/>
</dbReference>
<dbReference type="InterPro" id="IPR003439">
    <property type="entry name" value="ABC_transporter-like_ATP-bd"/>
</dbReference>
<dbReference type="PROSITE" id="PS50929">
    <property type="entry name" value="ABC_TM1F"/>
    <property type="match status" value="1"/>
</dbReference>
<keyword evidence="6 8" id="KW-1133">Transmembrane helix</keyword>
<feature type="transmembrane region" description="Helical" evidence="8">
    <location>
        <begin position="165"/>
        <end position="186"/>
    </location>
</feature>
<keyword evidence="2" id="KW-1003">Cell membrane</keyword>
<dbReference type="SUPFAM" id="SSF52540">
    <property type="entry name" value="P-loop containing nucleoside triphosphate hydrolases"/>
    <property type="match status" value="1"/>
</dbReference>
<dbReference type="Proteomes" id="UP000321323">
    <property type="component" value="Chromosome"/>
</dbReference>
<evidence type="ECO:0000313" key="13">
    <source>
        <dbReference type="Proteomes" id="UP000321323"/>
    </source>
</evidence>
<dbReference type="CDD" id="cd02419">
    <property type="entry name" value="Peptidase_C39C"/>
    <property type="match status" value="1"/>
</dbReference>
<keyword evidence="4" id="KW-0547">Nucleotide-binding</keyword>
<dbReference type="PROSITE" id="PS50990">
    <property type="entry name" value="PEPTIDASE_C39"/>
    <property type="match status" value="1"/>
</dbReference>
<evidence type="ECO:0000256" key="7">
    <source>
        <dbReference type="ARBA" id="ARBA00023136"/>
    </source>
</evidence>
<keyword evidence="5" id="KW-0067">ATP-binding</keyword>
<feature type="transmembrane region" description="Helical" evidence="8">
    <location>
        <begin position="303"/>
        <end position="323"/>
    </location>
</feature>
<organism evidence="12 13">
    <name type="scientific">[Empedobacter] haloabium</name>
    <dbReference type="NCBI Taxonomy" id="592317"/>
    <lineage>
        <taxon>Bacteria</taxon>
        <taxon>Pseudomonadati</taxon>
        <taxon>Pseudomonadota</taxon>
        <taxon>Betaproteobacteria</taxon>
        <taxon>Burkholderiales</taxon>
        <taxon>Oxalobacteraceae</taxon>
        <taxon>Telluria group</taxon>
        <taxon>Telluria group incertae sedis</taxon>
    </lineage>
</organism>
<dbReference type="Gene3D" id="3.40.50.300">
    <property type="entry name" value="P-loop containing nucleotide triphosphate hydrolases"/>
    <property type="match status" value="1"/>
</dbReference>
<dbReference type="InterPro" id="IPR017871">
    <property type="entry name" value="ABC_transporter-like_CS"/>
</dbReference>
<dbReference type="SMART" id="SM00382">
    <property type="entry name" value="AAA"/>
    <property type="match status" value="1"/>
</dbReference>
<keyword evidence="3 8" id="KW-0812">Transmembrane</keyword>